<keyword evidence="2" id="KW-1185">Reference proteome</keyword>
<organism evidence="1 2">
    <name type="scientific">Jejuia pallidilutea</name>
    <dbReference type="NCBI Taxonomy" id="504487"/>
    <lineage>
        <taxon>Bacteria</taxon>
        <taxon>Pseudomonadati</taxon>
        <taxon>Bacteroidota</taxon>
        <taxon>Flavobacteriia</taxon>
        <taxon>Flavobacteriales</taxon>
        <taxon>Flavobacteriaceae</taxon>
        <taxon>Jejuia</taxon>
    </lineage>
</organism>
<evidence type="ECO:0000313" key="1">
    <source>
        <dbReference type="EMBL" id="GAL87946.1"/>
    </source>
</evidence>
<gene>
    <name evidence="1" type="ORF">JCM19538_2309</name>
</gene>
<dbReference type="OrthoDB" id="1438469at2"/>
<accession>A0A098LLS8</accession>
<proteinExistence type="predicted"/>
<reference evidence="2" key="1">
    <citation type="journal article" date="2014" name="Genome Announc.">
        <title>Draft Genome Sequence of Marine Flavobacterium Jejuia pallidilutea Strain 11shimoA1 and Pigmentation Mutants.</title>
        <authorList>
            <person name="Takatani N."/>
            <person name="Nakanishi M."/>
            <person name="Meirelles P."/>
            <person name="Mino S."/>
            <person name="Suda W."/>
            <person name="Oshima K."/>
            <person name="Hattori M."/>
            <person name="Ohkuma M."/>
            <person name="Hosokawa M."/>
            <person name="Miyashita K."/>
            <person name="Thompson F.L."/>
            <person name="Niwa A."/>
            <person name="Sawabe T."/>
            <person name="Sawabe T."/>
        </authorList>
    </citation>
    <scope>NUCLEOTIDE SEQUENCE [LARGE SCALE GENOMIC DNA]</scope>
    <source>
        <strain evidence="2">JCM 19538</strain>
    </source>
</reference>
<name>A0A098LLS8_9FLAO</name>
<dbReference type="AlphaFoldDB" id="A0A098LLS8"/>
<evidence type="ECO:0000313" key="2">
    <source>
        <dbReference type="Proteomes" id="UP000030184"/>
    </source>
</evidence>
<dbReference type="RefSeq" id="WP_052512397.1">
    <property type="nucleotide sequence ID" value="NZ_BBNY01000001.1"/>
</dbReference>
<sequence length="283" mass="32235">MKNSKFFIALLVLCVVESKLHSQSKTDIALYNIGLGSFVGGLGAIINKKPNEKTGKVLLKGLLQGGGGGYLVYQSKNLLLKIPENNKLEYSWGAKFVNSLGISIIENASLNNDFWNKWHINIGFNRLEIETKEKIKFKYRIMPVALILTGIFAYDHKFELEKTLRTGEIIFSVSKKFEHAGAVWGKLILLEKNHLDDFHTISHEIVHSFQYEDFNFVNTFLNKPRTKLLGKSKLGNKLDKIFYFDLQAPVFGGLYLLENGGDEYYDNFFEYEAGLFSNTLLKN</sequence>
<protein>
    <submittedName>
        <fullName evidence="1">Uncharacterized protein</fullName>
    </submittedName>
</protein>
<dbReference type="EMBL" id="BBNY01000001">
    <property type="protein sequence ID" value="GAL87946.1"/>
    <property type="molecule type" value="Genomic_DNA"/>
</dbReference>
<dbReference type="Proteomes" id="UP000030184">
    <property type="component" value="Unassembled WGS sequence"/>
</dbReference>
<comment type="caution">
    <text evidence="1">The sequence shown here is derived from an EMBL/GenBank/DDBJ whole genome shotgun (WGS) entry which is preliminary data.</text>
</comment>